<feature type="compositionally biased region" description="Basic and acidic residues" evidence="1">
    <location>
        <begin position="239"/>
        <end position="248"/>
    </location>
</feature>
<evidence type="ECO:0000313" key="3">
    <source>
        <dbReference type="Proteomes" id="UP000094065"/>
    </source>
</evidence>
<accession>A0A1E3I3V6</accession>
<dbReference type="RefSeq" id="XP_018997177.1">
    <property type="nucleotide sequence ID" value="XM_019134750.1"/>
</dbReference>
<dbReference type="EMBL" id="AWGJ01000002">
    <property type="protein sequence ID" value="ODN83177.1"/>
    <property type="molecule type" value="Genomic_DNA"/>
</dbReference>
<sequence length="745" mass="79400">MAPRQPAKEQGYLSPSSTRQPGPDYVNQDLADAVRDSVQIKSPASSQRSDHRQDQGLLDDDLPRNHTQGILLNTNNKPSSRSPALPSLDPLVPRRTPSPNTAGNPAYHHQQYDAFPPSPDDDLDQMASVSAGQPALPSSRMAQLQNPFADDEIEPPVGRVRPPGAKDYAYEQDGTVQPRRAKFTRAHTGAASPGSAFHLLGSPESNGKVRTRRSLSTDSYGVDPNVQELTAGQKKKLADKKGSRHADVIDTWDPTGMGSAMWHHAGPYDAAAPSRNANAPNTKAPMRAFGKEAKPAAPPPPQRGPSSISLSAPAPPAKDSPKAEQPERRRPGRAIPGRRPGGGGLTGQYSTSMPTDGGYFPNEEDEPQDEAAILRMEKQKEREAKRMALKAAWGIDTPEPFEDYGRSPQENTIDITEELYSPESVSAPLPGGRPMRSPGSRFGPMSPPIQEEGGAPSPGSETAPSSYPRGGVVTATNVPPGGIKRTKSLMQKIKTMRENGNSPMRGKSGERSYSPHQREPSPMPSDGASEAASDHAPSPSTRSNGLPTPITEKEKQRYPHLYGGKANGRAPSPKLSGPPSVTFVDSPGAQSPVGVAPALGELDFSSPAKEVNNDHIPAPLDFSEQQRQVPTNPSIQIVESPSSKARALRALQKEASLGKSSSASASVPASTPQSGPGLRRKPSANAPPVAPVLPEWDDYWTRQGKKGSASGDSSLLDDGGQVKETTQLKRKTSMVKKLRDKMGGK</sequence>
<dbReference type="PANTHER" id="PTHR28307:SF2">
    <property type="entry name" value="PROTEIN PAL1"/>
    <property type="match status" value="1"/>
</dbReference>
<protein>
    <submittedName>
        <fullName evidence="2">Uncharacterized protein</fullName>
    </submittedName>
</protein>
<dbReference type="STRING" id="1295533.A0A1E3I3V6"/>
<proteinExistence type="predicted"/>
<dbReference type="OrthoDB" id="5352132at2759"/>
<dbReference type="GeneID" id="30152677"/>
<feature type="compositionally biased region" description="Basic and acidic residues" evidence="1">
    <location>
        <begin position="319"/>
        <end position="329"/>
    </location>
</feature>
<dbReference type="GO" id="GO:0005737">
    <property type="term" value="C:cytoplasm"/>
    <property type="evidence" value="ECO:0007669"/>
    <property type="project" value="TreeGrafter"/>
</dbReference>
<feature type="region of interest" description="Disordered" evidence="1">
    <location>
        <begin position="397"/>
        <end position="745"/>
    </location>
</feature>
<evidence type="ECO:0000313" key="2">
    <source>
        <dbReference type="EMBL" id="ODN83177.1"/>
    </source>
</evidence>
<reference evidence="2 3" key="1">
    <citation type="submission" date="2016-06" db="EMBL/GenBank/DDBJ databases">
        <title>Evolution of pathogenesis and genome organization in the Tremellales.</title>
        <authorList>
            <person name="Cuomo C."/>
            <person name="Litvintseva A."/>
            <person name="Heitman J."/>
            <person name="Chen Y."/>
            <person name="Sun S."/>
            <person name="Springer D."/>
            <person name="Dromer F."/>
            <person name="Young S."/>
            <person name="Zeng Q."/>
            <person name="Chapman S."/>
            <person name="Gujja S."/>
            <person name="Saif S."/>
            <person name="Birren B."/>
        </authorList>
    </citation>
    <scope>NUCLEOTIDE SEQUENCE [LARGE SCALE GENOMIC DNA]</scope>
    <source>
        <strain evidence="2 3">CBS 6039</strain>
    </source>
</reference>
<feature type="region of interest" description="Disordered" evidence="1">
    <location>
        <begin position="1"/>
        <end position="370"/>
    </location>
</feature>
<feature type="compositionally biased region" description="Polar residues" evidence="1">
    <location>
        <begin position="623"/>
        <end position="643"/>
    </location>
</feature>
<organism evidence="2 3">
    <name type="scientific">Cryptococcus amylolentus CBS 6039</name>
    <dbReference type="NCBI Taxonomy" id="1295533"/>
    <lineage>
        <taxon>Eukaryota</taxon>
        <taxon>Fungi</taxon>
        <taxon>Dikarya</taxon>
        <taxon>Basidiomycota</taxon>
        <taxon>Agaricomycotina</taxon>
        <taxon>Tremellomycetes</taxon>
        <taxon>Tremellales</taxon>
        <taxon>Cryptococcaceae</taxon>
        <taxon>Cryptococcus</taxon>
    </lineage>
</organism>
<keyword evidence="3" id="KW-1185">Reference proteome</keyword>
<comment type="caution">
    <text evidence="2">The sequence shown here is derived from an EMBL/GenBank/DDBJ whole genome shotgun (WGS) entry which is preliminary data.</text>
</comment>
<dbReference type="InterPro" id="IPR013226">
    <property type="entry name" value="Pal1"/>
</dbReference>
<dbReference type="AlphaFoldDB" id="A0A1E3I3V6"/>
<evidence type="ECO:0000256" key="1">
    <source>
        <dbReference type="SAM" id="MobiDB-lite"/>
    </source>
</evidence>
<gene>
    <name evidence="2" type="ORF">L202_01368</name>
</gene>
<feature type="compositionally biased region" description="Low complexity" evidence="1">
    <location>
        <begin position="655"/>
        <end position="670"/>
    </location>
</feature>
<dbReference type="Pfam" id="PF08316">
    <property type="entry name" value="Pal1"/>
    <property type="match status" value="1"/>
</dbReference>
<feature type="compositionally biased region" description="Polar residues" evidence="1">
    <location>
        <begin position="65"/>
        <end position="82"/>
    </location>
</feature>
<name>A0A1E3I3V6_9TREE</name>
<feature type="compositionally biased region" description="Basic residues" evidence="1">
    <location>
        <begin position="728"/>
        <end position="739"/>
    </location>
</feature>
<dbReference type="PANTHER" id="PTHR28307">
    <property type="entry name" value="PROTEIN PAL1"/>
    <property type="match status" value="1"/>
</dbReference>
<dbReference type="Proteomes" id="UP000094065">
    <property type="component" value="Unassembled WGS sequence"/>
</dbReference>
<feature type="compositionally biased region" description="Low complexity" evidence="1">
    <location>
        <begin position="706"/>
        <end position="719"/>
    </location>
</feature>
<feature type="compositionally biased region" description="Low complexity" evidence="1">
    <location>
        <begin position="270"/>
        <end position="281"/>
    </location>
</feature>